<evidence type="ECO:0000313" key="2">
    <source>
        <dbReference type="EMBL" id="QDV75603.1"/>
    </source>
</evidence>
<dbReference type="KEGG" id="bmei:Spa11_38230"/>
<dbReference type="InterPro" id="IPR012495">
    <property type="entry name" value="TadE-like_dom"/>
</dbReference>
<proteinExistence type="predicted"/>
<evidence type="ECO:0000313" key="3">
    <source>
        <dbReference type="Proteomes" id="UP000316426"/>
    </source>
</evidence>
<dbReference type="EMBL" id="CP036349">
    <property type="protein sequence ID" value="QDV75603.1"/>
    <property type="molecule type" value="Genomic_DNA"/>
</dbReference>
<protein>
    <submittedName>
        <fullName evidence="2">TadE-like protein</fullName>
    </submittedName>
</protein>
<reference evidence="2 3" key="1">
    <citation type="submission" date="2019-02" db="EMBL/GenBank/DDBJ databases">
        <title>Deep-cultivation of Planctomycetes and their phenomic and genomic characterization uncovers novel biology.</title>
        <authorList>
            <person name="Wiegand S."/>
            <person name="Jogler M."/>
            <person name="Boedeker C."/>
            <person name="Pinto D."/>
            <person name="Vollmers J."/>
            <person name="Rivas-Marin E."/>
            <person name="Kohn T."/>
            <person name="Peeters S.H."/>
            <person name="Heuer A."/>
            <person name="Rast P."/>
            <person name="Oberbeckmann S."/>
            <person name="Bunk B."/>
            <person name="Jeske O."/>
            <person name="Meyerdierks A."/>
            <person name="Storesund J.E."/>
            <person name="Kallscheuer N."/>
            <person name="Luecker S."/>
            <person name="Lage O.M."/>
            <person name="Pohl T."/>
            <person name="Merkel B.J."/>
            <person name="Hornburger P."/>
            <person name="Mueller R.-W."/>
            <person name="Bruemmer F."/>
            <person name="Labrenz M."/>
            <person name="Spormann A.M."/>
            <person name="Op den Camp H."/>
            <person name="Overmann J."/>
            <person name="Amann R."/>
            <person name="Jetten M.S.M."/>
            <person name="Mascher T."/>
            <person name="Medema M.H."/>
            <person name="Devos D.P."/>
            <person name="Kaster A.-K."/>
            <person name="Ovreas L."/>
            <person name="Rohde M."/>
            <person name="Galperin M.Y."/>
            <person name="Jogler C."/>
        </authorList>
    </citation>
    <scope>NUCLEOTIDE SEQUENCE [LARGE SCALE GENOMIC DNA]</scope>
    <source>
        <strain evidence="2 3">Spa11</strain>
    </source>
</reference>
<sequence>MTSSGSQPAFRRQRSGVVATEFALVCPVLLLMALACADFGRVSHFYETVSNAARVGAETGATQRFSDFTRPLWEQRVRNATLAEMETLPNFNSGDMTYALELAEISNDQHLITVDVSYTFRTIVAWPGLPSDVELRKRVSYRQFR</sequence>
<accession>A0A518KCS5</accession>
<dbReference type="RefSeq" id="WP_145115095.1">
    <property type="nucleotide sequence ID" value="NZ_CP036349.1"/>
</dbReference>
<name>A0A518KCS5_9BACT</name>
<dbReference type="Pfam" id="PF07811">
    <property type="entry name" value="TadE"/>
    <property type="match status" value="1"/>
</dbReference>
<dbReference type="Proteomes" id="UP000316426">
    <property type="component" value="Chromosome"/>
</dbReference>
<evidence type="ECO:0000259" key="1">
    <source>
        <dbReference type="Pfam" id="PF07811"/>
    </source>
</evidence>
<dbReference type="AlphaFoldDB" id="A0A518KCS5"/>
<gene>
    <name evidence="2" type="ORF">Spa11_38230</name>
</gene>
<organism evidence="2 3">
    <name type="scientific">Botrimarina mediterranea</name>
    <dbReference type="NCBI Taxonomy" id="2528022"/>
    <lineage>
        <taxon>Bacteria</taxon>
        <taxon>Pseudomonadati</taxon>
        <taxon>Planctomycetota</taxon>
        <taxon>Planctomycetia</taxon>
        <taxon>Pirellulales</taxon>
        <taxon>Lacipirellulaceae</taxon>
        <taxon>Botrimarina</taxon>
    </lineage>
</organism>
<keyword evidence="3" id="KW-1185">Reference proteome</keyword>
<feature type="domain" description="TadE-like" evidence="1">
    <location>
        <begin position="16"/>
        <end position="57"/>
    </location>
</feature>